<sequence length="100" mass="11611">MPSSSSINPNLCLPRECVRVQEIQLAVSQTRSSDKSCRCFRQDLLLPHRSVQTMEESSLPYRQARFEGSNWRSPWLLCIRGHNARSLNQLFNHQKILSQL</sequence>
<dbReference type="Proteomes" id="UP000712600">
    <property type="component" value="Unassembled WGS sequence"/>
</dbReference>
<comment type="caution">
    <text evidence="1">The sequence shown here is derived from an EMBL/GenBank/DDBJ whole genome shotgun (WGS) entry which is preliminary data.</text>
</comment>
<evidence type="ECO:0000313" key="2">
    <source>
        <dbReference type="Proteomes" id="UP000712600"/>
    </source>
</evidence>
<dbReference type="EMBL" id="QGKX02000996">
    <property type="protein sequence ID" value="KAF3553836.1"/>
    <property type="molecule type" value="Genomic_DNA"/>
</dbReference>
<accession>A0A8S9QL76</accession>
<evidence type="ECO:0000313" key="1">
    <source>
        <dbReference type="EMBL" id="KAF3553836.1"/>
    </source>
</evidence>
<organism evidence="1 2">
    <name type="scientific">Brassica cretica</name>
    <name type="common">Mustard</name>
    <dbReference type="NCBI Taxonomy" id="69181"/>
    <lineage>
        <taxon>Eukaryota</taxon>
        <taxon>Viridiplantae</taxon>
        <taxon>Streptophyta</taxon>
        <taxon>Embryophyta</taxon>
        <taxon>Tracheophyta</taxon>
        <taxon>Spermatophyta</taxon>
        <taxon>Magnoliopsida</taxon>
        <taxon>eudicotyledons</taxon>
        <taxon>Gunneridae</taxon>
        <taxon>Pentapetalae</taxon>
        <taxon>rosids</taxon>
        <taxon>malvids</taxon>
        <taxon>Brassicales</taxon>
        <taxon>Brassicaceae</taxon>
        <taxon>Brassiceae</taxon>
        <taxon>Brassica</taxon>
    </lineage>
</organism>
<name>A0A8S9QL76_BRACR</name>
<dbReference type="AlphaFoldDB" id="A0A8S9QL76"/>
<reference evidence="1" key="1">
    <citation type="submission" date="2019-12" db="EMBL/GenBank/DDBJ databases">
        <title>Genome sequencing and annotation of Brassica cretica.</title>
        <authorList>
            <person name="Studholme D.J."/>
            <person name="Sarris P."/>
        </authorList>
    </citation>
    <scope>NUCLEOTIDE SEQUENCE</scope>
    <source>
        <strain evidence="1">PFS-109/04</strain>
        <tissue evidence="1">Leaf</tissue>
    </source>
</reference>
<gene>
    <name evidence="1" type="ORF">F2Q69_00011944</name>
</gene>
<proteinExistence type="predicted"/>
<protein>
    <submittedName>
        <fullName evidence="1">Uncharacterized protein</fullName>
    </submittedName>
</protein>